<dbReference type="HOGENOM" id="CLU_000022_59_5_5"/>
<evidence type="ECO:0000259" key="8">
    <source>
        <dbReference type="Pfam" id="PF00501"/>
    </source>
</evidence>
<dbReference type="InterPro" id="IPR042099">
    <property type="entry name" value="ANL_N_sf"/>
</dbReference>
<dbReference type="STRING" id="316055.RPE_4546"/>
<evidence type="ECO:0000256" key="6">
    <source>
        <dbReference type="ARBA" id="ARBA00066616"/>
    </source>
</evidence>
<dbReference type="InterPro" id="IPR000873">
    <property type="entry name" value="AMP-dep_synth/lig_dom"/>
</dbReference>
<proteinExistence type="inferred from homology"/>
<keyword evidence="3" id="KW-0276">Fatty acid metabolism</keyword>
<dbReference type="GO" id="GO:0006631">
    <property type="term" value="P:fatty acid metabolic process"/>
    <property type="evidence" value="ECO:0007669"/>
    <property type="project" value="UniProtKB-KW"/>
</dbReference>
<name>Q07HW8_RHOP5</name>
<dbReference type="NCBIfam" id="NF004837">
    <property type="entry name" value="PRK06187.1"/>
    <property type="match status" value="1"/>
</dbReference>
<dbReference type="EMBL" id="CP000463">
    <property type="protein sequence ID" value="ABJ08466.1"/>
    <property type="molecule type" value="Genomic_DNA"/>
</dbReference>
<dbReference type="InterPro" id="IPR025110">
    <property type="entry name" value="AMP-bd_C"/>
</dbReference>
<dbReference type="GO" id="GO:0016874">
    <property type="term" value="F:ligase activity"/>
    <property type="evidence" value="ECO:0007669"/>
    <property type="project" value="UniProtKB-KW"/>
</dbReference>
<keyword evidence="2 10" id="KW-0436">Ligase</keyword>
<dbReference type="FunFam" id="3.30.300.30:FF:000008">
    <property type="entry name" value="2,3-dihydroxybenzoate-AMP ligase"/>
    <property type="match status" value="1"/>
</dbReference>
<keyword evidence="4" id="KW-0443">Lipid metabolism</keyword>
<protein>
    <recommendedName>
        <fullName evidence="7">3-methylmercaptopropionyl-CoA ligase</fullName>
        <ecNumber evidence="6">6.2.1.44</ecNumber>
    </recommendedName>
</protein>
<dbReference type="PROSITE" id="PS00455">
    <property type="entry name" value="AMP_BINDING"/>
    <property type="match status" value="1"/>
</dbReference>
<dbReference type="InterPro" id="IPR045851">
    <property type="entry name" value="AMP-bd_C_sf"/>
</dbReference>
<dbReference type="KEGG" id="rpe:RPE_4546"/>
<dbReference type="Gene3D" id="3.40.50.12780">
    <property type="entry name" value="N-terminal domain of ligase-like"/>
    <property type="match status" value="1"/>
</dbReference>
<feature type="domain" description="AMP-dependent synthetase/ligase" evidence="8">
    <location>
        <begin position="24"/>
        <end position="408"/>
    </location>
</feature>
<evidence type="ECO:0000313" key="10">
    <source>
        <dbReference type="EMBL" id="ABJ08466.1"/>
    </source>
</evidence>
<evidence type="ECO:0000259" key="9">
    <source>
        <dbReference type="Pfam" id="PF13193"/>
    </source>
</evidence>
<evidence type="ECO:0000256" key="4">
    <source>
        <dbReference type="ARBA" id="ARBA00023098"/>
    </source>
</evidence>
<evidence type="ECO:0000256" key="7">
    <source>
        <dbReference type="ARBA" id="ARBA00067668"/>
    </source>
</evidence>
<dbReference type="PANTHER" id="PTHR43859:SF4">
    <property type="entry name" value="BUTANOATE--COA LIGASE AAE1-RELATED"/>
    <property type="match status" value="1"/>
</dbReference>
<dbReference type="AlphaFoldDB" id="Q07HW8"/>
<feature type="domain" description="AMP-binding enzyme C-terminal" evidence="9">
    <location>
        <begin position="456"/>
        <end position="530"/>
    </location>
</feature>
<dbReference type="PANTHER" id="PTHR43859">
    <property type="entry name" value="ACYL-ACTIVATING ENZYME"/>
    <property type="match status" value="1"/>
</dbReference>
<evidence type="ECO:0000256" key="5">
    <source>
        <dbReference type="ARBA" id="ARBA00051915"/>
    </source>
</evidence>
<dbReference type="InterPro" id="IPR020845">
    <property type="entry name" value="AMP-binding_CS"/>
</dbReference>
<dbReference type="Gene3D" id="3.30.300.30">
    <property type="match status" value="1"/>
</dbReference>
<comment type="similarity">
    <text evidence="1">Belongs to the ATP-dependent AMP-binding enzyme family.</text>
</comment>
<dbReference type="eggNOG" id="COG0318">
    <property type="taxonomic scope" value="Bacteria"/>
</dbReference>
<dbReference type="SUPFAM" id="SSF56801">
    <property type="entry name" value="Acetyl-CoA synthetase-like"/>
    <property type="match status" value="1"/>
</dbReference>
<sequence>MEGTTVQGLMMDMPLLISGLIDYAATYHGDAEIVAREIEGDIHRYTYADAHPRIKKMALALQRLGIKQGDRVGTLAWNTHRHFEMFYAAPGVGIVLHTVNPRLFPDQLVYIINHAEDRLLFVDRITLPIVEAILPKLTSIEGVVVMASRERIPETKLANVMCYEDLIAAEDDTGFSWPSFDEKSASTICYTSGTTGNPKGVVYSHRAAVLQTMACSNLDFLPGHQEGVREVMMPMAPLFHGNGWNMPFTAPYTGSKLVLPGRNYEPDKLYELIEGEGVTITAGVPSFWLILLDWLGRTGNKFTTLRATLSSGSAPSLAMVGKLDRDYGLPYTQAWGMTEALGCTMPSLRPGSTSLTQDERIERRMVSGRACFGTALRIVDEDERELPHDGRSVGHLRVKGPWVASGYFKSDEGLDKDGWLITGDMATIDPQGHVTLTDRSKDVIKSGGEWISSIQLENIAMSHPEVMQAAVIAIPHEKWQERPLLLVVRRQGSTLDPNTLLEHMRPMLASWWLPDAVEFLNEMPMSGTGKVQKMVLREKFKDYAPRPESVRAAS</sequence>
<dbReference type="Pfam" id="PF00501">
    <property type="entry name" value="AMP-binding"/>
    <property type="match status" value="1"/>
</dbReference>
<reference evidence="10" key="1">
    <citation type="submission" date="2006-09" db="EMBL/GenBank/DDBJ databases">
        <title>Complete sequence of Rhodopseudomonas palustris BisA53.</title>
        <authorList>
            <consortium name="US DOE Joint Genome Institute"/>
            <person name="Copeland A."/>
            <person name="Lucas S."/>
            <person name="Lapidus A."/>
            <person name="Barry K."/>
            <person name="Detter J.C."/>
            <person name="Glavina del Rio T."/>
            <person name="Hammon N."/>
            <person name="Israni S."/>
            <person name="Dalin E."/>
            <person name="Tice H."/>
            <person name="Pitluck S."/>
            <person name="Chain P."/>
            <person name="Malfatti S."/>
            <person name="Shin M."/>
            <person name="Vergez L."/>
            <person name="Schmutz J."/>
            <person name="Larimer F."/>
            <person name="Land M."/>
            <person name="Hauser L."/>
            <person name="Pelletier D.A."/>
            <person name="Kyrpides N."/>
            <person name="Kim E."/>
            <person name="Harwood C.S."/>
            <person name="Oda Y."/>
            <person name="Richardson P."/>
        </authorList>
    </citation>
    <scope>NUCLEOTIDE SEQUENCE [LARGE SCALE GENOMIC DNA]</scope>
    <source>
        <strain evidence="10">BisA53</strain>
    </source>
</reference>
<gene>
    <name evidence="10" type="ordered locus">RPE_4546</name>
</gene>
<dbReference type="Pfam" id="PF13193">
    <property type="entry name" value="AMP-binding_C"/>
    <property type="match status" value="1"/>
</dbReference>
<accession>Q07HW8</accession>
<evidence type="ECO:0000256" key="1">
    <source>
        <dbReference type="ARBA" id="ARBA00006432"/>
    </source>
</evidence>
<comment type="catalytic activity">
    <reaction evidence="5">
        <text>3-(methylsulfanyl)propanoate + ATP + CoA = 3-(methylsulfanyl)propanoyl-CoA + AMP + diphosphate</text>
        <dbReference type="Rhea" id="RHEA:43052"/>
        <dbReference type="ChEBI" id="CHEBI:30616"/>
        <dbReference type="ChEBI" id="CHEBI:33019"/>
        <dbReference type="ChEBI" id="CHEBI:49016"/>
        <dbReference type="ChEBI" id="CHEBI:57287"/>
        <dbReference type="ChEBI" id="CHEBI:82815"/>
        <dbReference type="ChEBI" id="CHEBI:456215"/>
        <dbReference type="EC" id="6.2.1.44"/>
    </reaction>
    <physiologicalReaction direction="left-to-right" evidence="5">
        <dbReference type="Rhea" id="RHEA:43053"/>
    </physiologicalReaction>
</comment>
<dbReference type="CDD" id="cd12119">
    <property type="entry name" value="ttLC_FACS_AlkK_like"/>
    <property type="match status" value="1"/>
</dbReference>
<dbReference type="EC" id="6.2.1.44" evidence="6"/>
<evidence type="ECO:0000256" key="2">
    <source>
        <dbReference type="ARBA" id="ARBA00022598"/>
    </source>
</evidence>
<evidence type="ECO:0000256" key="3">
    <source>
        <dbReference type="ARBA" id="ARBA00022832"/>
    </source>
</evidence>
<organism evidence="10">
    <name type="scientific">Rhodopseudomonas palustris (strain BisA53)</name>
    <dbReference type="NCBI Taxonomy" id="316055"/>
    <lineage>
        <taxon>Bacteria</taxon>
        <taxon>Pseudomonadati</taxon>
        <taxon>Pseudomonadota</taxon>
        <taxon>Alphaproteobacteria</taxon>
        <taxon>Hyphomicrobiales</taxon>
        <taxon>Nitrobacteraceae</taxon>
        <taxon>Rhodopseudomonas</taxon>
    </lineage>
</organism>